<dbReference type="Gene3D" id="3.40.1710.10">
    <property type="entry name" value="abc type-2 transporter like domain"/>
    <property type="match status" value="1"/>
</dbReference>
<reference evidence="2" key="1">
    <citation type="journal article" date="2021" name="Microbiology">
        <title>Metagenomic Analysis of the Microbial Community in the Underground Coal Fire Area (Kemerovo Region, Russia) Revealed Predominance of Thermophilic Members of the Phyla Deinococcus-thermus, Aquificae, and Firmicutes.</title>
        <authorList>
            <person name="Kadnikov V."/>
            <person name="Mardanov A.V."/>
            <person name="Beletsky A.V."/>
            <person name="Karnachuk O.V."/>
            <person name="Ravin N.V."/>
        </authorList>
    </citation>
    <scope>NUCLEOTIDE SEQUENCE</scope>
    <source>
        <strain evidence="2">RBS10-49</strain>
    </source>
</reference>
<evidence type="ECO:0000313" key="2">
    <source>
        <dbReference type="EMBL" id="MBT9283654.1"/>
    </source>
</evidence>
<organism evidence="2 3">
    <name type="scientific">Hydrogenibacillus schlegelii</name>
    <name type="common">Bacillus schlegelii</name>
    <dbReference type="NCBI Taxonomy" id="1484"/>
    <lineage>
        <taxon>Bacteria</taxon>
        <taxon>Bacillati</taxon>
        <taxon>Bacillota</taxon>
        <taxon>Bacilli</taxon>
        <taxon>Bacillales</taxon>
        <taxon>Bacillales Family X. Incertae Sedis</taxon>
        <taxon>Hydrogenibacillus</taxon>
    </lineage>
</organism>
<keyword evidence="1" id="KW-1133">Transmembrane helix</keyword>
<accession>A0A947CYS7</accession>
<name>A0A947CYS7_HYDSH</name>
<comment type="caution">
    <text evidence="2">The sequence shown here is derived from an EMBL/GenBank/DDBJ whole genome shotgun (WGS) entry which is preliminary data.</text>
</comment>
<evidence type="ECO:0000256" key="1">
    <source>
        <dbReference type="SAM" id="Phobius"/>
    </source>
</evidence>
<keyword evidence="1" id="KW-0472">Membrane</keyword>
<feature type="transmembrane region" description="Helical" evidence="1">
    <location>
        <begin position="12"/>
        <end position="30"/>
    </location>
</feature>
<keyword evidence="1" id="KW-0812">Transmembrane</keyword>
<proteinExistence type="predicted"/>
<gene>
    <name evidence="2" type="ORF">KM312_13635</name>
</gene>
<dbReference type="EMBL" id="JAHHQF010000119">
    <property type="protein sequence ID" value="MBT9283654.1"/>
    <property type="molecule type" value="Genomic_DNA"/>
</dbReference>
<dbReference type="Proteomes" id="UP000748108">
    <property type="component" value="Unassembled WGS sequence"/>
</dbReference>
<dbReference type="AlphaFoldDB" id="A0A947CYS7"/>
<protein>
    <submittedName>
        <fullName evidence="2">ABC transporter permease</fullName>
    </submittedName>
</protein>
<sequence>MVDLFRDRKTWLVGILLPFLLTPGPMLLIFKLESGSEEAARTHIPIAAQIRQVQMVDTLTRNPAVHIVDKSDPKQAQKDGEIRAIVNIDPHIDIKLQRNEPAGVEIFYNPANSKSTIAKDILQHDLQQLQEQVVASRLAHLICPRRL</sequence>
<evidence type="ECO:0000313" key="3">
    <source>
        <dbReference type="Proteomes" id="UP000748108"/>
    </source>
</evidence>